<reference evidence="2" key="1">
    <citation type="submission" date="2022-11" db="UniProtKB">
        <authorList>
            <consortium name="WormBaseParasite"/>
        </authorList>
    </citation>
    <scope>IDENTIFICATION</scope>
</reference>
<dbReference type="Proteomes" id="UP000887565">
    <property type="component" value="Unplaced"/>
</dbReference>
<accession>A0A915KZS8</accession>
<evidence type="ECO:0000313" key="2">
    <source>
        <dbReference type="WBParaSite" id="nRc.2.0.1.t43949-RA"/>
    </source>
</evidence>
<proteinExistence type="predicted"/>
<dbReference type="WBParaSite" id="nRc.2.0.1.t43949-RA">
    <property type="protein sequence ID" value="nRc.2.0.1.t43949-RA"/>
    <property type="gene ID" value="nRc.2.0.1.g43949"/>
</dbReference>
<organism evidence="1 2">
    <name type="scientific">Romanomermis culicivorax</name>
    <name type="common">Nematode worm</name>
    <dbReference type="NCBI Taxonomy" id="13658"/>
    <lineage>
        <taxon>Eukaryota</taxon>
        <taxon>Metazoa</taxon>
        <taxon>Ecdysozoa</taxon>
        <taxon>Nematoda</taxon>
        <taxon>Enoplea</taxon>
        <taxon>Dorylaimia</taxon>
        <taxon>Mermithida</taxon>
        <taxon>Mermithoidea</taxon>
        <taxon>Mermithidae</taxon>
        <taxon>Romanomermis</taxon>
    </lineage>
</organism>
<protein>
    <submittedName>
        <fullName evidence="2">Uncharacterized protein</fullName>
    </submittedName>
</protein>
<dbReference type="AlphaFoldDB" id="A0A915KZS8"/>
<keyword evidence="1" id="KW-1185">Reference proteome</keyword>
<evidence type="ECO:0000313" key="1">
    <source>
        <dbReference type="Proteomes" id="UP000887565"/>
    </source>
</evidence>
<name>A0A915KZS8_ROMCU</name>
<sequence>MAPPGPKRRILGTRPLYNAANLEEKLFSENRFLRSQKVWIVIDKRLNFTEAGGNFISSRTPDEARGVMKYNATNPT</sequence>